<evidence type="ECO:0000313" key="5">
    <source>
        <dbReference type="EMBL" id="KKI65514.1"/>
    </source>
</evidence>
<evidence type="ECO:0000259" key="4">
    <source>
        <dbReference type="PROSITE" id="PS01124"/>
    </source>
</evidence>
<dbReference type="InterPro" id="IPR020449">
    <property type="entry name" value="Tscrpt_reg_AraC-type_HTH"/>
</dbReference>
<evidence type="ECO:0000256" key="1">
    <source>
        <dbReference type="ARBA" id="ARBA00023015"/>
    </source>
</evidence>
<sequence>MKNETLEILQMHAIQLLGIQLEGYDMDNIKEISNHIKTPFMNTTKKQYRNELKHFIVHMQSNKIYHYKNSFNVSFLIFKFKKYRKIYIIGPYMDKRPNERQCNEMLLNLNIKISKLPTLKQYLLKIPICHHVKAQKMCRLAIRFLKKRNIVYETVEIDFSFHANETFLADSKLQSDYTLQEIEYRYNLENQLLTAVENGNVEEALTILKKMSLSVTGLRRVKDDLSNEQYKAYLINTLCCKAGEKAGVSLIHIDEISARYAAMIDRTLDVEVLEELTYAIVKEYAERAMKIKANAFSPKVSKVIQYIERNLDSNLTLEELANYVNLAPSYLSRIFNQECHQSLSQFITALRIKKGRDLIARTKMTVAEVAKYVGFKEQSYFAQCFKKQYGKTPLKYRTEHKEFY</sequence>
<reference evidence="5 6" key="1">
    <citation type="submission" date="2015-03" db="EMBL/GenBank/DDBJ databases">
        <title>Genome Assembly of Staphylococcus cohnii subsp. cohnii strain G22B2.</title>
        <authorList>
            <person name="Nair G."/>
            <person name="Kaur G."/>
            <person name="Khatri I."/>
            <person name="Singh N.K."/>
            <person name="Sathyabama S."/>
            <person name="Maurya S.K."/>
            <person name="Subramanian S."/>
            <person name="Agrewala J.N."/>
            <person name="Mayilraj S."/>
        </authorList>
    </citation>
    <scope>NUCLEOTIDE SEQUENCE [LARGE SCALE GENOMIC DNA]</scope>
    <source>
        <strain evidence="5 6">G22B2</strain>
    </source>
</reference>
<gene>
    <name evidence="5" type="ORF">UF66_1471</name>
</gene>
<evidence type="ECO:0000313" key="6">
    <source>
        <dbReference type="Proteomes" id="UP000034455"/>
    </source>
</evidence>
<dbReference type="InterPro" id="IPR009057">
    <property type="entry name" value="Homeodomain-like_sf"/>
</dbReference>
<dbReference type="SMART" id="SM00342">
    <property type="entry name" value="HTH_ARAC"/>
    <property type="match status" value="1"/>
</dbReference>
<dbReference type="GO" id="GO:0003700">
    <property type="term" value="F:DNA-binding transcription factor activity"/>
    <property type="evidence" value="ECO:0007669"/>
    <property type="project" value="InterPro"/>
</dbReference>
<dbReference type="PATRIC" id="fig|74704.6.peg.1505"/>
<keyword evidence="3" id="KW-0804">Transcription</keyword>
<dbReference type="AlphaFoldDB" id="A0A0M2P433"/>
<organism evidence="5 6">
    <name type="scientific">Staphylococcus cohnii subsp. cohnii</name>
    <dbReference type="NCBI Taxonomy" id="74704"/>
    <lineage>
        <taxon>Bacteria</taxon>
        <taxon>Bacillati</taxon>
        <taxon>Bacillota</taxon>
        <taxon>Bacilli</taxon>
        <taxon>Bacillales</taxon>
        <taxon>Staphylococcaceae</taxon>
        <taxon>Staphylococcus</taxon>
        <taxon>Staphylococcus cohnii species complex</taxon>
    </lineage>
</organism>
<evidence type="ECO:0000256" key="2">
    <source>
        <dbReference type="ARBA" id="ARBA00023125"/>
    </source>
</evidence>
<keyword evidence="1" id="KW-0805">Transcription regulation</keyword>
<name>A0A0M2P433_STACC</name>
<evidence type="ECO:0000256" key="3">
    <source>
        <dbReference type="ARBA" id="ARBA00023163"/>
    </source>
</evidence>
<dbReference type="PANTHER" id="PTHR43280">
    <property type="entry name" value="ARAC-FAMILY TRANSCRIPTIONAL REGULATOR"/>
    <property type="match status" value="1"/>
</dbReference>
<dbReference type="Pfam" id="PF12833">
    <property type="entry name" value="HTH_18"/>
    <property type="match status" value="1"/>
</dbReference>
<dbReference type="EMBL" id="LAKJ01000002">
    <property type="protein sequence ID" value="KKI65514.1"/>
    <property type="molecule type" value="Genomic_DNA"/>
</dbReference>
<dbReference type="PANTHER" id="PTHR43280:SF10">
    <property type="entry name" value="REGULATORY PROTEIN POCR"/>
    <property type="match status" value="1"/>
</dbReference>
<dbReference type="GO" id="GO:0043565">
    <property type="term" value="F:sequence-specific DNA binding"/>
    <property type="evidence" value="ECO:0007669"/>
    <property type="project" value="InterPro"/>
</dbReference>
<keyword evidence="2" id="KW-0238">DNA-binding</keyword>
<proteinExistence type="predicted"/>
<dbReference type="Gene3D" id="1.10.10.60">
    <property type="entry name" value="Homeodomain-like"/>
    <property type="match status" value="2"/>
</dbReference>
<dbReference type="PRINTS" id="PR00032">
    <property type="entry name" value="HTHARAC"/>
</dbReference>
<accession>A0A0M2P433</accession>
<dbReference type="RefSeq" id="WP_019470077.1">
    <property type="nucleotide sequence ID" value="NZ_BKAS01000001.1"/>
</dbReference>
<protein>
    <submittedName>
        <fullName evidence="5">Transcriptional regulator, AraC family</fullName>
    </submittedName>
</protein>
<dbReference type="PROSITE" id="PS01124">
    <property type="entry name" value="HTH_ARAC_FAMILY_2"/>
    <property type="match status" value="1"/>
</dbReference>
<dbReference type="InterPro" id="IPR018060">
    <property type="entry name" value="HTH_AraC"/>
</dbReference>
<dbReference type="GeneID" id="58096633"/>
<dbReference type="Proteomes" id="UP000034455">
    <property type="component" value="Unassembled WGS sequence"/>
</dbReference>
<dbReference type="SUPFAM" id="SSF46689">
    <property type="entry name" value="Homeodomain-like"/>
    <property type="match status" value="2"/>
</dbReference>
<feature type="domain" description="HTH araC/xylS-type" evidence="4">
    <location>
        <begin position="301"/>
        <end position="399"/>
    </location>
</feature>
<comment type="caution">
    <text evidence="5">The sequence shown here is derived from an EMBL/GenBank/DDBJ whole genome shotgun (WGS) entry which is preliminary data.</text>
</comment>